<reference evidence="2 3" key="1">
    <citation type="submission" date="2020-08" db="EMBL/GenBank/DDBJ databases">
        <title>Sequencing the genomes of 1000 actinobacteria strains.</title>
        <authorList>
            <person name="Klenk H.-P."/>
        </authorList>
    </citation>
    <scope>NUCLEOTIDE SEQUENCE [LARGE SCALE GENOMIC DNA]</scope>
    <source>
        <strain evidence="2 3">DSM 40129</strain>
    </source>
</reference>
<gene>
    <name evidence="2" type="ORF">HNR72_003772</name>
</gene>
<keyword evidence="1" id="KW-1133">Transmembrane helix</keyword>
<feature type="transmembrane region" description="Helical" evidence="1">
    <location>
        <begin position="114"/>
        <end position="133"/>
    </location>
</feature>
<keyword evidence="3" id="KW-1185">Reference proteome</keyword>
<proteinExistence type="predicted"/>
<sequence>MKDTVTEVVTAFSPVVIALITGFFGARLGRRTRSDKIMERLKAEIEASEALPAGSAAKEALLIQLDATAKKYAETCKHEDTFRRDSFSVILGLILGGVGIALGSWAALAGGSNLWWWVLAIPLIVFGVPGFFYEMAGGKSREVPATDPTRSGGTSA</sequence>
<feature type="transmembrane region" description="Helical" evidence="1">
    <location>
        <begin position="12"/>
        <end position="29"/>
    </location>
</feature>
<feature type="transmembrane region" description="Helical" evidence="1">
    <location>
        <begin position="87"/>
        <end position="108"/>
    </location>
</feature>
<accession>A0AA89QHL2</accession>
<keyword evidence="1" id="KW-0472">Membrane</keyword>
<dbReference type="Proteomes" id="UP000579531">
    <property type="component" value="Unassembled WGS sequence"/>
</dbReference>
<dbReference type="GeneID" id="93840194"/>
<dbReference type="AlphaFoldDB" id="A0AA89QHL2"/>
<evidence type="ECO:0000256" key="1">
    <source>
        <dbReference type="SAM" id="Phobius"/>
    </source>
</evidence>
<evidence type="ECO:0000313" key="3">
    <source>
        <dbReference type="Proteomes" id="UP000579531"/>
    </source>
</evidence>
<organism evidence="2 3">
    <name type="scientific">Streptomyces collinus</name>
    <dbReference type="NCBI Taxonomy" id="42684"/>
    <lineage>
        <taxon>Bacteria</taxon>
        <taxon>Bacillati</taxon>
        <taxon>Actinomycetota</taxon>
        <taxon>Actinomycetes</taxon>
        <taxon>Kitasatosporales</taxon>
        <taxon>Streptomycetaceae</taxon>
        <taxon>Streptomyces</taxon>
    </lineage>
</organism>
<dbReference type="RefSeq" id="WP_184848285.1">
    <property type="nucleotide sequence ID" value="NZ_BAABFE010000012.1"/>
</dbReference>
<comment type="caution">
    <text evidence="2">The sequence shown here is derived from an EMBL/GenBank/DDBJ whole genome shotgun (WGS) entry which is preliminary data.</text>
</comment>
<dbReference type="EMBL" id="JACHLX010000001">
    <property type="protein sequence ID" value="MBB5812744.1"/>
    <property type="molecule type" value="Genomic_DNA"/>
</dbReference>
<protein>
    <submittedName>
        <fullName evidence="2">Uncharacterized protein</fullName>
    </submittedName>
</protein>
<name>A0AA89QHL2_STRCU</name>
<evidence type="ECO:0000313" key="2">
    <source>
        <dbReference type="EMBL" id="MBB5812744.1"/>
    </source>
</evidence>
<keyword evidence="1" id="KW-0812">Transmembrane</keyword>